<keyword evidence="11" id="KW-0472">Membrane</keyword>
<organism evidence="13 14">
    <name type="scientific">Cotesia congregata</name>
    <name type="common">Parasitoid wasp</name>
    <name type="synonym">Apanteles congregatus</name>
    <dbReference type="NCBI Taxonomy" id="51543"/>
    <lineage>
        <taxon>Eukaryota</taxon>
        <taxon>Metazoa</taxon>
        <taxon>Ecdysozoa</taxon>
        <taxon>Arthropoda</taxon>
        <taxon>Hexapoda</taxon>
        <taxon>Insecta</taxon>
        <taxon>Pterygota</taxon>
        <taxon>Neoptera</taxon>
        <taxon>Endopterygota</taxon>
        <taxon>Hymenoptera</taxon>
        <taxon>Apocrita</taxon>
        <taxon>Ichneumonoidea</taxon>
        <taxon>Braconidae</taxon>
        <taxon>Microgastrinae</taxon>
        <taxon>Cotesia</taxon>
    </lineage>
</organism>
<gene>
    <name evidence="13" type="ORF">HICCMSTLAB_LOCUS6841</name>
</gene>
<evidence type="ECO:0000256" key="2">
    <source>
        <dbReference type="ARBA" id="ARBA00022670"/>
    </source>
</evidence>
<evidence type="ECO:0000256" key="10">
    <source>
        <dbReference type="RuleBase" id="RU000454"/>
    </source>
</evidence>
<feature type="disulfide bond" evidence="9">
    <location>
        <begin position="443"/>
        <end position="450"/>
    </location>
</feature>
<dbReference type="Gene3D" id="2.60.40.1960">
    <property type="match status" value="2"/>
</dbReference>
<protein>
    <submittedName>
        <fullName evidence="13">Similar to AAEL006169: Lysosomal aspartic protease (Aedes aegypti)</fullName>
    </submittedName>
</protein>
<feature type="transmembrane region" description="Helical" evidence="11">
    <location>
        <begin position="7"/>
        <end position="26"/>
    </location>
</feature>
<feature type="domain" description="Peptidase A1" evidence="12">
    <location>
        <begin position="62"/>
        <end position="382"/>
    </location>
</feature>
<dbReference type="PROSITE" id="PS00141">
    <property type="entry name" value="ASP_PROTEASE"/>
    <property type="match status" value="2"/>
</dbReference>
<feature type="disulfide bond" evidence="9">
    <location>
        <begin position="650"/>
        <end position="687"/>
    </location>
</feature>
<comment type="caution">
    <text evidence="13">The sequence shown here is derived from an EMBL/GenBank/DDBJ whole genome shotgun (WGS) entry which is preliminary data.</text>
</comment>
<keyword evidence="7" id="KW-0325">Glycoprotein</keyword>
<dbReference type="InterPro" id="IPR021109">
    <property type="entry name" value="Peptidase_aspartic_dom_sf"/>
</dbReference>
<dbReference type="InterPro" id="IPR033121">
    <property type="entry name" value="PEPTIDASE_A1"/>
</dbReference>
<keyword evidence="6 9" id="KW-1015">Disulfide bond</keyword>
<evidence type="ECO:0000313" key="14">
    <source>
        <dbReference type="Proteomes" id="UP000786811"/>
    </source>
</evidence>
<dbReference type="FunFam" id="2.40.70.10:FF:000009">
    <property type="entry name" value="Aspartic proteinase A1"/>
    <property type="match status" value="1"/>
</dbReference>
<keyword evidence="2 10" id="KW-0645">Protease</keyword>
<keyword evidence="11" id="KW-0812">Transmembrane</keyword>
<reference evidence="13" key="1">
    <citation type="submission" date="2021-04" db="EMBL/GenBank/DDBJ databases">
        <authorList>
            <person name="Chebbi M.A.C M."/>
        </authorList>
    </citation>
    <scope>NUCLEOTIDE SEQUENCE</scope>
</reference>
<evidence type="ECO:0000256" key="8">
    <source>
        <dbReference type="PIRSR" id="PIRSR601461-1"/>
    </source>
</evidence>
<evidence type="ECO:0000313" key="13">
    <source>
        <dbReference type="EMBL" id="CAG5093451.1"/>
    </source>
</evidence>
<evidence type="ECO:0000256" key="4">
    <source>
        <dbReference type="ARBA" id="ARBA00022750"/>
    </source>
</evidence>
<evidence type="ECO:0000256" key="11">
    <source>
        <dbReference type="SAM" id="Phobius"/>
    </source>
</evidence>
<keyword evidence="11" id="KW-1133">Transmembrane helix</keyword>
<dbReference type="PROSITE" id="PS51767">
    <property type="entry name" value="PEPTIDASE_A1"/>
    <property type="match status" value="2"/>
</dbReference>
<dbReference type="Pfam" id="PF00026">
    <property type="entry name" value="Asp"/>
    <property type="match status" value="2"/>
</dbReference>
<feature type="active site" evidence="8">
    <location>
        <position position="430"/>
    </location>
</feature>
<evidence type="ECO:0000256" key="3">
    <source>
        <dbReference type="ARBA" id="ARBA00022729"/>
    </source>
</evidence>
<dbReference type="Proteomes" id="UP000786811">
    <property type="component" value="Unassembled WGS sequence"/>
</dbReference>
<evidence type="ECO:0000256" key="1">
    <source>
        <dbReference type="ARBA" id="ARBA00007447"/>
    </source>
</evidence>
<dbReference type="OrthoDB" id="771136at2759"/>
<dbReference type="SUPFAM" id="SSF50630">
    <property type="entry name" value="Acid proteases"/>
    <property type="match status" value="2"/>
</dbReference>
<name>A0A8J2HF05_COTCN</name>
<dbReference type="InterPro" id="IPR001461">
    <property type="entry name" value="Aspartic_peptidase_A1"/>
</dbReference>
<evidence type="ECO:0000256" key="7">
    <source>
        <dbReference type="ARBA" id="ARBA00023180"/>
    </source>
</evidence>
<keyword evidence="14" id="KW-1185">Reference proteome</keyword>
<dbReference type="PANTHER" id="PTHR47966">
    <property type="entry name" value="BETA-SITE APP-CLEAVING ENZYME, ISOFORM A-RELATED"/>
    <property type="match status" value="1"/>
</dbReference>
<keyword evidence="3" id="KW-0732">Signal</keyword>
<dbReference type="FunFam" id="2.40.70.10:FF:000115">
    <property type="entry name" value="Lysosomal aspartic protease"/>
    <property type="match status" value="1"/>
</dbReference>
<evidence type="ECO:0000259" key="12">
    <source>
        <dbReference type="PROSITE" id="PS51767"/>
    </source>
</evidence>
<sequence>MFNLIKYLLIITIFNYINAAIVIDIFSDKTHDKHELPNHINASKNKWTNETVSLYKFLNAEYYGIISIGKPAQTFKVIFDTTWSDSWVPSQHCGLFEIACMIHNRYDSSKSSTFKENGTECVIESKAESLKGIVSIDDFHLSHVKVVGQSFIEMTHMSRIPFLMTKADGIIGLGFSSLNECSQKPFFYNMLGQKIVKKPVFTFYMNRDATTDRAGSLILGEMERDKVNGSLTWLPVITKKYWMIKIDRLVIDNSNKTFPFCTSSCKAIFDTSVNTISGPPADIMKINNLLGAKEIMKVWPYRYMVDCRSFAKLPHVSFILAETEFRIDSKYYIQHLVYYGMQLCLSPFIPDTSGLGYWEIGGAFLMQFYAEFHLNGTIALVGTEVHQVRLRYASNFYDGSPEPLSNYMDAQYYGEITIGKPPQKFNVVFDTGSSNLWIPSKKCHFTNIACLLHNKYDSKKSQTYKQNGTEFAIRYGSGSLSGFLSTDVVTLAGIDIKDQTFAEAMSEPGLAFVAAKFDGILGMAYERIAVDGVKPPFNNMFDQGLISKKIFSFYLNRDPQANLGGEMILGGSDPDHYEGDFTYVPVDRQAYWQFKMDKIQIGDQVVCENGCQAIADTGTSLIAGPVKEIEAINKALGSLPLPGGEAVINCSLIPSLPKIDFVFGGRKFSLSGEDYTLKVSQFGKTICISGFMGIDIPPPNGPLWILGDVFIGRFYTEFDMENNRVGFAVAK</sequence>
<accession>A0A8J2HF05</accession>
<proteinExistence type="inferred from homology"/>
<feature type="active site" evidence="8">
    <location>
        <position position="616"/>
    </location>
</feature>
<dbReference type="GO" id="GO:0004190">
    <property type="term" value="F:aspartic-type endopeptidase activity"/>
    <property type="evidence" value="ECO:0007669"/>
    <property type="project" value="UniProtKB-KW"/>
</dbReference>
<feature type="domain" description="Peptidase A1" evidence="12">
    <location>
        <begin position="412"/>
        <end position="728"/>
    </location>
</feature>
<dbReference type="PANTHER" id="PTHR47966:SF51">
    <property type="entry name" value="BETA-SITE APP-CLEAVING ENZYME, ISOFORM A-RELATED"/>
    <property type="match status" value="1"/>
</dbReference>
<dbReference type="Gene3D" id="2.40.70.10">
    <property type="entry name" value="Acid Proteases"/>
    <property type="match status" value="4"/>
</dbReference>
<dbReference type="InterPro" id="IPR001969">
    <property type="entry name" value="Aspartic_peptidase_AS"/>
</dbReference>
<dbReference type="AlphaFoldDB" id="A0A8J2HF05"/>
<feature type="disulfide bond" evidence="9">
    <location>
        <begin position="607"/>
        <end position="611"/>
    </location>
</feature>
<dbReference type="GO" id="GO:0006508">
    <property type="term" value="P:proteolysis"/>
    <property type="evidence" value="ECO:0007669"/>
    <property type="project" value="UniProtKB-KW"/>
</dbReference>
<dbReference type="EMBL" id="CAJNRD030001120">
    <property type="protein sequence ID" value="CAG5093451.1"/>
    <property type="molecule type" value="Genomic_DNA"/>
</dbReference>
<keyword evidence="5 10" id="KW-0378">Hydrolase</keyword>
<dbReference type="FunFam" id="2.40.70.10:FF:000002">
    <property type="entry name" value="Vacuolar aspartic proteinase"/>
    <property type="match status" value="1"/>
</dbReference>
<comment type="similarity">
    <text evidence="1 10">Belongs to the peptidase A1 family.</text>
</comment>
<dbReference type="GO" id="GO:0005764">
    <property type="term" value="C:lysosome"/>
    <property type="evidence" value="ECO:0007669"/>
    <property type="project" value="TreeGrafter"/>
</dbReference>
<keyword evidence="4 10" id="KW-0064">Aspartyl protease</keyword>
<evidence type="ECO:0000256" key="9">
    <source>
        <dbReference type="PIRSR" id="PIRSR601461-2"/>
    </source>
</evidence>
<dbReference type="PRINTS" id="PR00792">
    <property type="entry name" value="PEPSIN"/>
</dbReference>
<evidence type="ECO:0000256" key="5">
    <source>
        <dbReference type="ARBA" id="ARBA00022801"/>
    </source>
</evidence>
<evidence type="ECO:0000256" key="6">
    <source>
        <dbReference type="ARBA" id="ARBA00023157"/>
    </source>
</evidence>